<dbReference type="Pfam" id="PF00535">
    <property type="entry name" value="Glycos_transf_2"/>
    <property type="match status" value="1"/>
</dbReference>
<dbReference type="SUPFAM" id="SSF53448">
    <property type="entry name" value="Nucleotide-diphospho-sugar transferases"/>
    <property type="match status" value="1"/>
</dbReference>
<reference evidence="4 5" key="1">
    <citation type="submission" date="2018-08" db="EMBL/GenBank/DDBJ databases">
        <title>A genome reference for cultivated species of the human gut microbiota.</title>
        <authorList>
            <person name="Zou Y."/>
            <person name="Xue W."/>
            <person name="Luo G."/>
        </authorList>
    </citation>
    <scope>NUCLEOTIDE SEQUENCE [LARGE SCALE GENOMIC DNA]</scope>
    <source>
        <strain evidence="4 5">AF38-2</strain>
    </source>
</reference>
<comment type="caution">
    <text evidence="4">The sequence shown here is derived from an EMBL/GenBank/DDBJ whole genome shotgun (WGS) entry which is preliminary data.</text>
</comment>
<name>A0A415KDG6_9BACE</name>
<dbReference type="Proteomes" id="UP000284495">
    <property type="component" value="Unassembled WGS sequence"/>
</dbReference>
<dbReference type="RefSeq" id="WP_118219918.1">
    <property type="nucleotide sequence ID" value="NZ_JAQEAW010000026.1"/>
</dbReference>
<evidence type="ECO:0000259" key="3">
    <source>
        <dbReference type="Pfam" id="PF00535"/>
    </source>
</evidence>
<keyword evidence="1" id="KW-0328">Glycosyltransferase</keyword>
<evidence type="ECO:0000313" key="4">
    <source>
        <dbReference type="EMBL" id="RHL34297.1"/>
    </source>
</evidence>
<dbReference type="EMBL" id="QROO01000029">
    <property type="protein sequence ID" value="RHL34297.1"/>
    <property type="molecule type" value="Genomic_DNA"/>
</dbReference>
<accession>A0A415KDG6</accession>
<dbReference type="PANTHER" id="PTHR22916">
    <property type="entry name" value="GLYCOSYLTRANSFERASE"/>
    <property type="match status" value="1"/>
</dbReference>
<dbReference type="CDD" id="cd00761">
    <property type="entry name" value="Glyco_tranf_GTA_type"/>
    <property type="match status" value="1"/>
</dbReference>
<proteinExistence type="predicted"/>
<dbReference type="Gene3D" id="3.90.550.10">
    <property type="entry name" value="Spore Coat Polysaccharide Biosynthesis Protein SpsA, Chain A"/>
    <property type="match status" value="1"/>
</dbReference>
<keyword evidence="2 4" id="KW-0808">Transferase</keyword>
<dbReference type="InterPro" id="IPR001173">
    <property type="entry name" value="Glyco_trans_2-like"/>
</dbReference>
<protein>
    <submittedName>
        <fullName evidence="4">Glycosyltransferase</fullName>
    </submittedName>
</protein>
<dbReference type="AlphaFoldDB" id="A0A415KDG6"/>
<evidence type="ECO:0000313" key="5">
    <source>
        <dbReference type="Proteomes" id="UP000284495"/>
    </source>
</evidence>
<organism evidence="4 5">
    <name type="scientific">Bacteroides xylanisolvens</name>
    <dbReference type="NCBI Taxonomy" id="371601"/>
    <lineage>
        <taxon>Bacteria</taxon>
        <taxon>Pseudomonadati</taxon>
        <taxon>Bacteroidota</taxon>
        <taxon>Bacteroidia</taxon>
        <taxon>Bacteroidales</taxon>
        <taxon>Bacteroidaceae</taxon>
        <taxon>Bacteroides</taxon>
    </lineage>
</organism>
<sequence>MPLVSIIVPVYNRECSILFCLSSLANMNCQDFEVIVVDDGSTDHSATLCDNFCSSHSNFRCIHQSNGGVSNARNHALQEAKGKWVTFVDSDDAVRPEHLDALVCESLSGADLIVTAFTMVGTVSGEFTIDTLPEWAEHRSESVQVVRYMFTDFAPCRNPLFSTWGKFFKLALCHKHNIKFNESLSLDEDLLFVSSYLLYATHVVHYPEARTYLFLDWGGEHMSGLVRHPEVYLTGLDANFAAFGELYDKGGDDVKNYAQHYYVGNIVRRIVMNYTSPRHSRKLKKHELRNFVANQLVKRFASIEQDEIVVTTDISQPMVRLFRLIKAGHISRALFYAKWLNVKKAIGFKLNKMYQFN</sequence>
<gene>
    <name evidence="4" type="ORF">DW027_19445</name>
</gene>
<dbReference type="PANTHER" id="PTHR22916:SF51">
    <property type="entry name" value="GLYCOSYLTRANSFERASE EPSH-RELATED"/>
    <property type="match status" value="1"/>
</dbReference>
<evidence type="ECO:0000256" key="2">
    <source>
        <dbReference type="ARBA" id="ARBA00022679"/>
    </source>
</evidence>
<evidence type="ECO:0000256" key="1">
    <source>
        <dbReference type="ARBA" id="ARBA00022676"/>
    </source>
</evidence>
<feature type="domain" description="Glycosyltransferase 2-like" evidence="3">
    <location>
        <begin position="5"/>
        <end position="133"/>
    </location>
</feature>
<dbReference type="GO" id="GO:0016758">
    <property type="term" value="F:hexosyltransferase activity"/>
    <property type="evidence" value="ECO:0007669"/>
    <property type="project" value="UniProtKB-ARBA"/>
</dbReference>
<dbReference type="InterPro" id="IPR029044">
    <property type="entry name" value="Nucleotide-diphossugar_trans"/>
</dbReference>